<accession>A0A1M6EIA5</accession>
<protein>
    <recommendedName>
        <fullName evidence="11 15">Leucyl/phenylalanyl-tRNA--protein transferase</fullName>
        <ecNumber evidence="10 15">2.3.2.6</ecNumber>
    </recommendedName>
    <alternativeName>
        <fullName evidence="12 15">L/F-transferase</fullName>
    </alternativeName>
    <alternativeName>
        <fullName evidence="13 15">Leucyltransferase</fullName>
    </alternativeName>
    <alternativeName>
        <fullName evidence="14 15">Phenyalanyltransferase</fullName>
    </alternativeName>
</protein>
<dbReference type="Pfam" id="PF03588">
    <property type="entry name" value="Leu_Phe_trans"/>
    <property type="match status" value="1"/>
</dbReference>
<evidence type="ECO:0000256" key="11">
    <source>
        <dbReference type="ARBA" id="ARBA00074372"/>
    </source>
</evidence>
<comment type="function">
    <text evidence="8 15">Functions in the N-end rule pathway of protein degradation where it conjugates Leu, Phe and, less efficiently, Met from aminoacyl-tRNAs to the N-termini of proteins containing an N-terminal arginine or lysine.</text>
</comment>
<evidence type="ECO:0000256" key="9">
    <source>
        <dbReference type="ARBA" id="ARBA00061535"/>
    </source>
</evidence>
<evidence type="ECO:0000256" key="13">
    <source>
        <dbReference type="ARBA" id="ARBA00077165"/>
    </source>
</evidence>
<dbReference type="EMBL" id="FQXZ01000050">
    <property type="protein sequence ID" value="SHI85008.1"/>
    <property type="molecule type" value="Genomic_DNA"/>
</dbReference>
<dbReference type="InterPro" id="IPR016181">
    <property type="entry name" value="Acyl_CoA_acyltransferase"/>
</dbReference>
<evidence type="ECO:0000256" key="3">
    <source>
        <dbReference type="ARBA" id="ARBA00022679"/>
    </source>
</evidence>
<dbReference type="InterPro" id="IPR042221">
    <property type="entry name" value="Leu/Phe-tRNA_Trfase_N"/>
</dbReference>
<comment type="catalytic activity">
    <reaction evidence="6 15">
        <text>N-terminal L-arginyl-[protein] + L-leucyl-tRNA(Leu) = N-terminal L-leucyl-L-arginyl-[protein] + tRNA(Leu) + H(+)</text>
        <dbReference type="Rhea" id="RHEA:50416"/>
        <dbReference type="Rhea" id="RHEA-COMP:9613"/>
        <dbReference type="Rhea" id="RHEA-COMP:9622"/>
        <dbReference type="Rhea" id="RHEA-COMP:12672"/>
        <dbReference type="Rhea" id="RHEA-COMP:12673"/>
        <dbReference type="ChEBI" id="CHEBI:15378"/>
        <dbReference type="ChEBI" id="CHEBI:64719"/>
        <dbReference type="ChEBI" id="CHEBI:78442"/>
        <dbReference type="ChEBI" id="CHEBI:78494"/>
        <dbReference type="ChEBI" id="CHEBI:133044"/>
        <dbReference type="EC" id="2.3.2.6"/>
    </reaction>
</comment>
<dbReference type="Gene3D" id="3.40.630.70">
    <property type="entry name" value="Leucyl/phenylalanyl-tRNA-protein transferase, C-terminal domain"/>
    <property type="match status" value="1"/>
</dbReference>
<dbReference type="RefSeq" id="WP_073606049.1">
    <property type="nucleotide sequence ID" value="NZ_FQXZ01000050.1"/>
</dbReference>
<evidence type="ECO:0000256" key="12">
    <source>
        <dbReference type="ARBA" id="ARBA00077136"/>
    </source>
</evidence>
<dbReference type="AlphaFoldDB" id="A0A1M6EIA5"/>
<evidence type="ECO:0000313" key="16">
    <source>
        <dbReference type="EMBL" id="SHI85008.1"/>
    </source>
</evidence>
<dbReference type="FunFam" id="3.40.630.70:FF:000001">
    <property type="entry name" value="Leucyl/phenylalanyl-tRNA--protein transferase"/>
    <property type="match status" value="1"/>
</dbReference>
<evidence type="ECO:0000256" key="6">
    <source>
        <dbReference type="ARBA" id="ARBA00050652"/>
    </source>
</evidence>
<keyword evidence="2 15" id="KW-0963">Cytoplasm</keyword>
<evidence type="ECO:0000256" key="5">
    <source>
        <dbReference type="ARBA" id="ARBA00050607"/>
    </source>
</evidence>
<evidence type="ECO:0000256" key="4">
    <source>
        <dbReference type="ARBA" id="ARBA00023315"/>
    </source>
</evidence>
<dbReference type="InterPro" id="IPR042203">
    <property type="entry name" value="Leu/Phe-tRNA_Trfase_C"/>
</dbReference>
<dbReference type="OrthoDB" id="9790282at2"/>
<dbReference type="STRING" id="1216006.VA7868_04455"/>
<proteinExistence type="inferred from homology"/>
<evidence type="ECO:0000256" key="8">
    <source>
        <dbReference type="ARBA" id="ARBA00054043"/>
    </source>
</evidence>
<dbReference type="GO" id="GO:0008914">
    <property type="term" value="F:leucyl-tRNA--protein transferase activity"/>
    <property type="evidence" value="ECO:0007669"/>
    <property type="project" value="UniProtKB-UniRule"/>
</dbReference>
<dbReference type="Gene3D" id="3.30.70.3550">
    <property type="entry name" value="Leucyl/phenylalanyl-tRNA-protein transferase, N-terminal domain"/>
    <property type="match status" value="1"/>
</dbReference>
<evidence type="ECO:0000256" key="15">
    <source>
        <dbReference type="HAMAP-Rule" id="MF_00688"/>
    </source>
</evidence>
<name>A0A1M6EIA5_9VIBR</name>
<evidence type="ECO:0000256" key="10">
    <source>
        <dbReference type="ARBA" id="ARBA00066767"/>
    </source>
</evidence>
<sequence>MTIYIPELIKGEYDFPSPEQALDEPNGLLAFGGDLHTSRLIKAYQEGIFPWYGPGEPILWWSPSPRAIFNPFSFKPAKSLRKFQKKVAYQLSINQSTPQVIDLCSTTRSPEQTWLNEEMRTAYKNLAQAGHCHSVEVWDNETLVGGLYGIAVGQLFCGESMFSLSTNASKVALWAFCQHFSQAGGQLIDCQIMNPHLASMGASELERESFISQLKVLRQRQVDSTCYQPQWISLITNN</sequence>
<evidence type="ECO:0000256" key="7">
    <source>
        <dbReference type="ARBA" id="ARBA00051538"/>
    </source>
</evidence>
<dbReference type="EC" id="2.3.2.6" evidence="10 15"/>
<gene>
    <name evidence="15 16" type="primary">aat</name>
    <name evidence="16" type="ORF">VA7868_04455</name>
</gene>
<dbReference type="GO" id="GO:0030163">
    <property type="term" value="P:protein catabolic process"/>
    <property type="evidence" value="ECO:0007669"/>
    <property type="project" value="UniProtKB-UniRule"/>
</dbReference>
<keyword evidence="17" id="KW-1185">Reference proteome</keyword>
<dbReference type="PANTHER" id="PTHR30098:SF2">
    <property type="entry name" value="LEUCYL_PHENYLALANYL-TRNA--PROTEIN TRANSFERASE"/>
    <property type="match status" value="1"/>
</dbReference>
<evidence type="ECO:0000256" key="14">
    <source>
        <dbReference type="ARBA" id="ARBA00083640"/>
    </source>
</evidence>
<comment type="subcellular location">
    <subcellularLocation>
        <location evidence="1 15">Cytoplasm</location>
    </subcellularLocation>
</comment>
<comment type="similarity">
    <text evidence="9 15">Belongs to the L/F-transferase family.</text>
</comment>
<comment type="catalytic activity">
    <reaction evidence="5 15">
        <text>L-phenylalanyl-tRNA(Phe) + an N-terminal L-alpha-aminoacyl-[protein] = an N-terminal L-phenylalanyl-L-alpha-aminoacyl-[protein] + tRNA(Phe)</text>
        <dbReference type="Rhea" id="RHEA:43632"/>
        <dbReference type="Rhea" id="RHEA-COMP:9668"/>
        <dbReference type="Rhea" id="RHEA-COMP:9699"/>
        <dbReference type="Rhea" id="RHEA-COMP:10636"/>
        <dbReference type="Rhea" id="RHEA-COMP:10637"/>
        <dbReference type="ChEBI" id="CHEBI:78442"/>
        <dbReference type="ChEBI" id="CHEBI:78531"/>
        <dbReference type="ChEBI" id="CHEBI:78597"/>
        <dbReference type="ChEBI" id="CHEBI:83561"/>
        <dbReference type="EC" id="2.3.2.6"/>
    </reaction>
</comment>
<dbReference type="FunFam" id="3.30.70.3550:FF:000001">
    <property type="entry name" value="Leucyl/phenylalanyl-tRNA--protein transferase"/>
    <property type="match status" value="1"/>
</dbReference>
<keyword evidence="3 15" id="KW-0808">Transferase</keyword>
<comment type="catalytic activity">
    <reaction evidence="7 15">
        <text>N-terminal L-lysyl-[protein] + L-leucyl-tRNA(Leu) = N-terminal L-leucyl-L-lysyl-[protein] + tRNA(Leu) + H(+)</text>
        <dbReference type="Rhea" id="RHEA:12340"/>
        <dbReference type="Rhea" id="RHEA-COMP:9613"/>
        <dbReference type="Rhea" id="RHEA-COMP:9622"/>
        <dbReference type="Rhea" id="RHEA-COMP:12670"/>
        <dbReference type="Rhea" id="RHEA-COMP:12671"/>
        <dbReference type="ChEBI" id="CHEBI:15378"/>
        <dbReference type="ChEBI" id="CHEBI:65249"/>
        <dbReference type="ChEBI" id="CHEBI:78442"/>
        <dbReference type="ChEBI" id="CHEBI:78494"/>
        <dbReference type="ChEBI" id="CHEBI:133043"/>
        <dbReference type="EC" id="2.3.2.6"/>
    </reaction>
</comment>
<dbReference type="HAMAP" id="MF_00688">
    <property type="entry name" value="Leu_Phe_trans"/>
    <property type="match status" value="1"/>
</dbReference>
<evidence type="ECO:0000256" key="1">
    <source>
        <dbReference type="ARBA" id="ARBA00004496"/>
    </source>
</evidence>
<dbReference type="GO" id="GO:0005737">
    <property type="term" value="C:cytoplasm"/>
    <property type="evidence" value="ECO:0007669"/>
    <property type="project" value="UniProtKB-SubCell"/>
</dbReference>
<dbReference type="PANTHER" id="PTHR30098">
    <property type="entry name" value="LEUCYL/PHENYLALANYL-TRNA--PROTEIN TRANSFERASE"/>
    <property type="match status" value="1"/>
</dbReference>
<organism evidence="16 17">
    <name type="scientific">Vibrio aerogenes CECT 7868</name>
    <dbReference type="NCBI Taxonomy" id="1216006"/>
    <lineage>
        <taxon>Bacteria</taxon>
        <taxon>Pseudomonadati</taxon>
        <taxon>Pseudomonadota</taxon>
        <taxon>Gammaproteobacteria</taxon>
        <taxon>Vibrionales</taxon>
        <taxon>Vibrionaceae</taxon>
        <taxon>Vibrio</taxon>
    </lineage>
</organism>
<keyword evidence="4 15" id="KW-0012">Acyltransferase</keyword>
<dbReference type="NCBIfam" id="TIGR00667">
    <property type="entry name" value="aat"/>
    <property type="match status" value="1"/>
</dbReference>
<dbReference type="InterPro" id="IPR004616">
    <property type="entry name" value="Leu/Phe-tRNA_Trfase"/>
</dbReference>
<dbReference type="SUPFAM" id="SSF55729">
    <property type="entry name" value="Acyl-CoA N-acyltransferases (Nat)"/>
    <property type="match status" value="1"/>
</dbReference>
<reference evidence="16 17" key="1">
    <citation type="submission" date="2016-11" db="EMBL/GenBank/DDBJ databases">
        <authorList>
            <person name="Jaros S."/>
            <person name="Januszkiewicz K."/>
            <person name="Wedrychowicz H."/>
        </authorList>
    </citation>
    <scope>NUCLEOTIDE SEQUENCE [LARGE SCALE GENOMIC DNA]</scope>
    <source>
        <strain evidence="16 17">CECT 7868</strain>
    </source>
</reference>
<evidence type="ECO:0000256" key="2">
    <source>
        <dbReference type="ARBA" id="ARBA00022490"/>
    </source>
</evidence>
<evidence type="ECO:0000313" key="17">
    <source>
        <dbReference type="Proteomes" id="UP000184608"/>
    </source>
</evidence>
<dbReference type="Proteomes" id="UP000184608">
    <property type="component" value="Unassembled WGS sequence"/>
</dbReference>